<organism evidence="6 7">
    <name type="scientific">Favolaschia claudopus</name>
    <dbReference type="NCBI Taxonomy" id="2862362"/>
    <lineage>
        <taxon>Eukaryota</taxon>
        <taxon>Fungi</taxon>
        <taxon>Dikarya</taxon>
        <taxon>Basidiomycota</taxon>
        <taxon>Agaricomycotina</taxon>
        <taxon>Agaricomycetes</taxon>
        <taxon>Agaricomycetidae</taxon>
        <taxon>Agaricales</taxon>
        <taxon>Marasmiineae</taxon>
        <taxon>Mycenaceae</taxon>
        <taxon>Favolaschia</taxon>
    </lineage>
</organism>
<dbReference type="AlphaFoldDB" id="A0AAW0EFZ4"/>
<reference evidence="6 7" key="1">
    <citation type="journal article" date="2024" name="J Genomics">
        <title>Draft genome sequencing and assembly of Favolaschia claudopus CIRM-BRFM 2984 isolated from oak limbs.</title>
        <authorList>
            <person name="Navarro D."/>
            <person name="Drula E."/>
            <person name="Chaduli D."/>
            <person name="Cazenave R."/>
            <person name="Ahrendt S."/>
            <person name="Wang J."/>
            <person name="Lipzen A."/>
            <person name="Daum C."/>
            <person name="Barry K."/>
            <person name="Grigoriev I.V."/>
            <person name="Favel A."/>
            <person name="Rosso M.N."/>
            <person name="Martin F."/>
        </authorList>
    </citation>
    <scope>NUCLEOTIDE SEQUENCE [LARGE SCALE GENOMIC DNA]</scope>
    <source>
        <strain evidence="6 7">CIRM-BRFM 2984</strain>
    </source>
</reference>
<dbReference type="EMBL" id="JAWWNJ010000002">
    <property type="protein sequence ID" value="KAK7062462.1"/>
    <property type="molecule type" value="Genomic_DNA"/>
</dbReference>
<dbReference type="Gene3D" id="6.10.140.2220">
    <property type="match status" value="1"/>
</dbReference>
<proteinExistence type="predicted"/>
<evidence type="ECO:0000313" key="6">
    <source>
        <dbReference type="EMBL" id="KAK7062462.1"/>
    </source>
</evidence>
<evidence type="ECO:0000256" key="3">
    <source>
        <dbReference type="ARBA" id="ARBA00022833"/>
    </source>
</evidence>
<keyword evidence="7" id="KW-1185">Reference proteome</keyword>
<feature type="domain" description="MYND-type" evidence="5">
    <location>
        <begin position="434"/>
        <end position="475"/>
    </location>
</feature>
<evidence type="ECO:0000256" key="1">
    <source>
        <dbReference type="ARBA" id="ARBA00022723"/>
    </source>
</evidence>
<evidence type="ECO:0000256" key="2">
    <source>
        <dbReference type="ARBA" id="ARBA00022771"/>
    </source>
</evidence>
<name>A0AAW0EFZ4_9AGAR</name>
<keyword evidence="3" id="KW-0862">Zinc</keyword>
<accession>A0AAW0EFZ4</accession>
<dbReference type="InterPro" id="IPR002893">
    <property type="entry name" value="Znf_MYND"/>
</dbReference>
<dbReference type="Pfam" id="PF01753">
    <property type="entry name" value="zf-MYND"/>
    <property type="match status" value="1"/>
</dbReference>
<gene>
    <name evidence="6" type="ORF">R3P38DRAFT_2835300</name>
</gene>
<keyword evidence="1" id="KW-0479">Metal-binding</keyword>
<dbReference type="Proteomes" id="UP001362999">
    <property type="component" value="Unassembled WGS sequence"/>
</dbReference>
<evidence type="ECO:0000259" key="5">
    <source>
        <dbReference type="PROSITE" id="PS50865"/>
    </source>
</evidence>
<dbReference type="GO" id="GO:0008270">
    <property type="term" value="F:zinc ion binding"/>
    <property type="evidence" value="ECO:0007669"/>
    <property type="project" value="UniProtKB-KW"/>
</dbReference>
<comment type="caution">
    <text evidence="6">The sequence shown here is derived from an EMBL/GenBank/DDBJ whole genome shotgun (WGS) entry which is preliminary data.</text>
</comment>
<dbReference type="SUPFAM" id="SSF144232">
    <property type="entry name" value="HIT/MYND zinc finger-like"/>
    <property type="match status" value="1"/>
</dbReference>
<dbReference type="PROSITE" id="PS50865">
    <property type="entry name" value="ZF_MYND_2"/>
    <property type="match status" value="1"/>
</dbReference>
<keyword evidence="2 4" id="KW-0863">Zinc-finger</keyword>
<evidence type="ECO:0000313" key="7">
    <source>
        <dbReference type="Proteomes" id="UP001362999"/>
    </source>
</evidence>
<sequence length="638" mass="73270">MHPSLELHRLSRLPRSLRTVAMEMICSCPSGDTIKRFLECVSLRDAMDFLPVFFYSLDDSRIPTPDDLEHWNPDTICILASALTSLLFVLKENTPLRAAADLWHRVRAWMQFFWTYDEFLRCLPFVLVPQEELHADMLRFCESMFAHPPNKILFTSTPGFAVFVTRAWSLVVGDFGSVEHRRAIQMVDHLFVNELASLKDLIEGAGGTIHDLAQLCMREVKLAVPDTTRDYGPLFLENMWPLEVVLNFLIVIDNHNRDTSPTVVENILCSALIPLGVVELLTYAANTLVNQPSDQKLDGTRARVLNDLMKRCLIVLEMCFRGPDGHRTLHVAIRFGLLNIMHISSQWRLDDVLDQAVLELLVNFLPRSAMYYNLLPDLTHAYNAIARKETRSSAFASWNVFEAWQRFGDVVQRRFDLLNYFNSEEYEAHRACDNIECGTIVKKRMLKRCAGCSELLYCSRECQIEDWRAGHRRSCASHQAYHRRMRHLYTRKEYSFFRCVFHDDMTSQASEMAYHYIEAWSKYPDGIIATVSDYRFFPPNVGWADSTTSAFEGTDVPGYWNDLTSRARRSCGRLELTVMSLDDGGPKSAMIFPLRRTSSLVPDALKRIAAEASTLSSEEVELRIKQIGEEAQREVSTR</sequence>
<protein>
    <recommendedName>
        <fullName evidence="5">MYND-type domain-containing protein</fullName>
    </recommendedName>
</protein>
<evidence type="ECO:0000256" key="4">
    <source>
        <dbReference type="PROSITE-ProRule" id="PRU00134"/>
    </source>
</evidence>